<protein>
    <submittedName>
        <fullName evidence="1">Uncharacterized protein</fullName>
    </submittedName>
</protein>
<evidence type="ECO:0000313" key="1">
    <source>
        <dbReference type="EMBL" id="GMH30186.1"/>
    </source>
</evidence>
<dbReference type="Proteomes" id="UP001279734">
    <property type="component" value="Unassembled WGS sequence"/>
</dbReference>
<keyword evidence="2" id="KW-1185">Reference proteome</keyword>
<dbReference type="EMBL" id="BSYO01000037">
    <property type="protein sequence ID" value="GMH30186.1"/>
    <property type="molecule type" value="Genomic_DNA"/>
</dbReference>
<name>A0AAD3TJJ9_NEPGR</name>
<reference evidence="1" key="1">
    <citation type="submission" date="2023-05" db="EMBL/GenBank/DDBJ databases">
        <title>Nepenthes gracilis genome sequencing.</title>
        <authorList>
            <person name="Fukushima K."/>
        </authorList>
    </citation>
    <scope>NUCLEOTIDE SEQUENCE</scope>
    <source>
        <strain evidence="1">SING2019-196</strain>
    </source>
</reference>
<evidence type="ECO:0000313" key="2">
    <source>
        <dbReference type="Proteomes" id="UP001279734"/>
    </source>
</evidence>
<organism evidence="1 2">
    <name type="scientific">Nepenthes gracilis</name>
    <name type="common">Slender pitcher plant</name>
    <dbReference type="NCBI Taxonomy" id="150966"/>
    <lineage>
        <taxon>Eukaryota</taxon>
        <taxon>Viridiplantae</taxon>
        <taxon>Streptophyta</taxon>
        <taxon>Embryophyta</taxon>
        <taxon>Tracheophyta</taxon>
        <taxon>Spermatophyta</taxon>
        <taxon>Magnoliopsida</taxon>
        <taxon>eudicotyledons</taxon>
        <taxon>Gunneridae</taxon>
        <taxon>Pentapetalae</taxon>
        <taxon>Caryophyllales</taxon>
        <taxon>Nepenthaceae</taxon>
        <taxon>Nepenthes</taxon>
    </lineage>
</organism>
<gene>
    <name evidence="1" type="ORF">Nepgr_032029</name>
</gene>
<comment type="caution">
    <text evidence="1">The sequence shown here is derived from an EMBL/GenBank/DDBJ whole genome shotgun (WGS) entry which is preliminary data.</text>
</comment>
<accession>A0AAD3TJJ9</accession>
<sequence length="315" mass="34603">MQGYEEYFSCDYRRISYSDVTTLWASKNVSDGFLRTATDQSKAPVLVPDPTSHGLNNSDPATLVVDHTSDAVSHNKDKPPLLSTDNFVQPNAKLENKKISPSTYSDNPNTKSIMARSLARVSILGSLSLFSSFALRAGVQKSDSSISFGKSGNEPIMIAHGRLGYLSLSLFRQTSLWPLEMNSDPPPQHQLGWWCIHATIKSSSLEDYIGCKASTETDDDGVNMSWWDVYEVTKFSQLKKQGFPYPVASFTWSETPGPSLQRAKSLTSGGNKGAVLNVPANFTTLAGSRPREAESKALDNQEWAVRDLQELPGNV</sequence>
<proteinExistence type="predicted"/>
<dbReference type="AlphaFoldDB" id="A0AAD3TJJ9"/>